<evidence type="ECO:0000256" key="1">
    <source>
        <dbReference type="ARBA" id="ARBA00004123"/>
    </source>
</evidence>
<keyword evidence="2" id="KW-0805">Transcription regulation</keyword>
<dbReference type="PRINTS" id="PR00367">
    <property type="entry name" value="ETHRSPELEMNT"/>
</dbReference>
<dbReference type="SMART" id="SM00380">
    <property type="entry name" value="AP2"/>
    <property type="match status" value="1"/>
</dbReference>
<reference evidence="9 10" key="1">
    <citation type="journal article" date="2020" name="Nat. Food">
        <title>A phased Vanilla planifolia genome enables genetic improvement of flavour and production.</title>
        <authorList>
            <person name="Hasing T."/>
            <person name="Tang H."/>
            <person name="Brym M."/>
            <person name="Khazi F."/>
            <person name="Huang T."/>
            <person name="Chambers A.H."/>
        </authorList>
    </citation>
    <scope>NUCLEOTIDE SEQUENCE [LARGE SCALE GENOMIC DNA]</scope>
    <source>
        <tissue evidence="9">Leaf</tissue>
    </source>
</reference>
<evidence type="ECO:0000256" key="7">
    <source>
        <dbReference type="ARBA" id="ARBA00024343"/>
    </source>
</evidence>
<dbReference type="SUPFAM" id="SSF54171">
    <property type="entry name" value="DNA-binding domain"/>
    <property type="match status" value="1"/>
</dbReference>
<dbReference type="FunFam" id="3.30.730.10:FF:000001">
    <property type="entry name" value="Ethylene-responsive transcription factor 2"/>
    <property type="match status" value="1"/>
</dbReference>
<dbReference type="Proteomes" id="UP000636800">
    <property type="component" value="Chromosome 2"/>
</dbReference>
<dbReference type="Gene3D" id="3.30.730.10">
    <property type="entry name" value="AP2/ERF domain"/>
    <property type="match status" value="1"/>
</dbReference>
<dbReference type="InterPro" id="IPR051032">
    <property type="entry name" value="AP2/ERF_TF_ERF_subfamily"/>
</dbReference>
<dbReference type="GO" id="GO:0003700">
    <property type="term" value="F:DNA-binding transcription factor activity"/>
    <property type="evidence" value="ECO:0007669"/>
    <property type="project" value="InterPro"/>
</dbReference>
<keyword evidence="5" id="KW-0804">Transcription</keyword>
<gene>
    <name evidence="9" type="ORF">HPP92_005620</name>
</gene>
<organism evidence="9 10">
    <name type="scientific">Vanilla planifolia</name>
    <name type="common">Vanilla</name>
    <dbReference type="NCBI Taxonomy" id="51239"/>
    <lineage>
        <taxon>Eukaryota</taxon>
        <taxon>Viridiplantae</taxon>
        <taxon>Streptophyta</taxon>
        <taxon>Embryophyta</taxon>
        <taxon>Tracheophyta</taxon>
        <taxon>Spermatophyta</taxon>
        <taxon>Magnoliopsida</taxon>
        <taxon>Liliopsida</taxon>
        <taxon>Asparagales</taxon>
        <taxon>Orchidaceae</taxon>
        <taxon>Vanilloideae</taxon>
        <taxon>Vanilleae</taxon>
        <taxon>Vanilla</taxon>
    </lineage>
</organism>
<name>A0A835RUD5_VANPL</name>
<keyword evidence="6" id="KW-0539">Nucleus</keyword>
<dbReference type="EMBL" id="JADCNL010000002">
    <property type="protein sequence ID" value="KAG0492222.1"/>
    <property type="molecule type" value="Genomic_DNA"/>
</dbReference>
<comment type="subcellular location">
    <subcellularLocation>
        <location evidence="1">Nucleus</location>
    </subcellularLocation>
</comment>
<comment type="caution">
    <text evidence="9">The sequence shown here is derived from an EMBL/GenBank/DDBJ whole genome shotgun (WGS) entry which is preliminary data.</text>
</comment>
<protein>
    <recommendedName>
        <fullName evidence="8">AP2/ERF domain-containing protein</fullName>
    </recommendedName>
</protein>
<accession>A0A835RUD5</accession>
<keyword evidence="4" id="KW-0010">Activator</keyword>
<evidence type="ECO:0000256" key="6">
    <source>
        <dbReference type="ARBA" id="ARBA00023242"/>
    </source>
</evidence>
<dbReference type="PROSITE" id="PS51032">
    <property type="entry name" value="AP2_ERF"/>
    <property type="match status" value="1"/>
</dbReference>
<dbReference type="GO" id="GO:0003677">
    <property type="term" value="F:DNA binding"/>
    <property type="evidence" value="ECO:0007669"/>
    <property type="project" value="UniProtKB-KW"/>
</dbReference>
<dbReference type="AlphaFoldDB" id="A0A835RUD5"/>
<evidence type="ECO:0000256" key="5">
    <source>
        <dbReference type="ARBA" id="ARBA00023163"/>
    </source>
</evidence>
<evidence type="ECO:0000259" key="8">
    <source>
        <dbReference type="PROSITE" id="PS51032"/>
    </source>
</evidence>
<proteinExistence type="inferred from homology"/>
<evidence type="ECO:0000256" key="2">
    <source>
        <dbReference type="ARBA" id="ARBA00023015"/>
    </source>
</evidence>
<dbReference type="PANTHER" id="PTHR31985">
    <property type="entry name" value="ETHYLENE-RESPONSIVE TRANSCRIPTION FACTOR ERF042-RELATED"/>
    <property type="match status" value="1"/>
</dbReference>
<comment type="similarity">
    <text evidence="7">Belongs to the AP2/ERF transcription factor family. ERF subfamily.</text>
</comment>
<dbReference type="InterPro" id="IPR016177">
    <property type="entry name" value="DNA-bd_dom_sf"/>
</dbReference>
<keyword evidence="10" id="KW-1185">Reference proteome</keyword>
<evidence type="ECO:0000313" key="9">
    <source>
        <dbReference type="EMBL" id="KAG0492222.1"/>
    </source>
</evidence>
<keyword evidence="3" id="KW-0238">DNA-binding</keyword>
<evidence type="ECO:0000256" key="4">
    <source>
        <dbReference type="ARBA" id="ARBA00023159"/>
    </source>
</evidence>
<sequence length="164" mass="18252">MKHERGAVAAYRGVRKRKWGKWVSEIREPGKKSRIWLGSFDSAEMAAVAHDVAALWLRGRQAQLNFPESVHELPRPASSRPSDIRSAAVEAAARVRFWNDPVRANSMSPDPLSGEWGLDSPGMWRELAEAMLLPPPPPATTTQTAAVTAWEEMDGSLWEWGPLL</sequence>
<dbReference type="CDD" id="cd00018">
    <property type="entry name" value="AP2"/>
    <property type="match status" value="1"/>
</dbReference>
<dbReference type="InterPro" id="IPR036955">
    <property type="entry name" value="AP2/ERF_dom_sf"/>
</dbReference>
<dbReference type="PANTHER" id="PTHR31985:SF111">
    <property type="entry name" value="ETHYLENE-RESPONSIVE TRANSCRIPTION FACTOR ERF021"/>
    <property type="match status" value="1"/>
</dbReference>
<dbReference type="GO" id="GO:0005634">
    <property type="term" value="C:nucleus"/>
    <property type="evidence" value="ECO:0007669"/>
    <property type="project" value="UniProtKB-SubCell"/>
</dbReference>
<evidence type="ECO:0000313" key="10">
    <source>
        <dbReference type="Proteomes" id="UP000636800"/>
    </source>
</evidence>
<dbReference type="InterPro" id="IPR001471">
    <property type="entry name" value="AP2/ERF_dom"/>
</dbReference>
<dbReference type="Pfam" id="PF00847">
    <property type="entry name" value="AP2"/>
    <property type="match status" value="1"/>
</dbReference>
<evidence type="ECO:0000256" key="3">
    <source>
        <dbReference type="ARBA" id="ARBA00023125"/>
    </source>
</evidence>
<dbReference type="OrthoDB" id="1898716at2759"/>
<feature type="domain" description="AP2/ERF" evidence="8">
    <location>
        <begin position="10"/>
        <end position="67"/>
    </location>
</feature>